<reference evidence="1 2" key="1">
    <citation type="submission" date="2024-07" db="EMBL/GenBank/DDBJ databases">
        <title>Section-level genome sequencing and comparative genomics of Aspergillus sections Usti and Cavernicolus.</title>
        <authorList>
            <consortium name="Lawrence Berkeley National Laboratory"/>
            <person name="Nybo J.L."/>
            <person name="Vesth T.C."/>
            <person name="Theobald S."/>
            <person name="Frisvad J.C."/>
            <person name="Larsen T.O."/>
            <person name="Kjaerboelling I."/>
            <person name="Rothschild-Mancinelli K."/>
            <person name="Lyhne E.K."/>
            <person name="Kogle M.E."/>
            <person name="Barry K."/>
            <person name="Clum A."/>
            <person name="Na H."/>
            <person name="Ledsgaard L."/>
            <person name="Lin J."/>
            <person name="Lipzen A."/>
            <person name="Kuo A."/>
            <person name="Riley R."/>
            <person name="Mondo S."/>
            <person name="Labutti K."/>
            <person name="Haridas S."/>
            <person name="Pangalinan J."/>
            <person name="Salamov A.A."/>
            <person name="Simmons B.A."/>
            <person name="Magnuson J.K."/>
            <person name="Chen J."/>
            <person name="Drula E."/>
            <person name="Henrissat B."/>
            <person name="Wiebenga A."/>
            <person name="Lubbers R.J."/>
            <person name="Gomes A.C."/>
            <person name="Makela M.R."/>
            <person name="Stajich J."/>
            <person name="Grigoriev I.V."/>
            <person name="Mortensen U.H."/>
            <person name="De Vries R.P."/>
            <person name="Baker S.E."/>
            <person name="Andersen M.R."/>
        </authorList>
    </citation>
    <scope>NUCLEOTIDE SEQUENCE [LARGE SCALE GENOMIC DNA]</scope>
    <source>
        <strain evidence="1 2">CBS 209.92</strain>
    </source>
</reference>
<gene>
    <name evidence="1" type="ORF">BJX66DRAFT_119442</name>
</gene>
<evidence type="ECO:0000313" key="1">
    <source>
        <dbReference type="EMBL" id="KAL2783623.1"/>
    </source>
</evidence>
<name>A0ABR4FK48_9EURO</name>
<organism evidence="1 2">
    <name type="scientific">Aspergillus keveii</name>
    <dbReference type="NCBI Taxonomy" id="714993"/>
    <lineage>
        <taxon>Eukaryota</taxon>
        <taxon>Fungi</taxon>
        <taxon>Dikarya</taxon>
        <taxon>Ascomycota</taxon>
        <taxon>Pezizomycotina</taxon>
        <taxon>Eurotiomycetes</taxon>
        <taxon>Eurotiomycetidae</taxon>
        <taxon>Eurotiales</taxon>
        <taxon>Aspergillaceae</taxon>
        <taxon>Aspergillus</taxon>
        <taxon>Aspergillus subgen. Nidulantes</taxon>
    </lineage>
</organism>
<comment type="caution">
    <text evidence="1">The sequence shown here is derived from an EMBL/GenBank/DDBJ whole genome shotgun (WGS) entry which is preliminary data.</text>
</comment>
<dbReference type="Proteomes" id="UP001610563">
    <property type="component" value="Unassembled WGS sequence"/>
</dbReference>
<sequence length="124" mass="14674">MEMVSQGDSKDQMPNRDVLTRFLPDIDLFFLLQPDSAQSLRFWDARTIVSNGNKLFKRYMRVFRFDQISADFQVEMKDNNTVVEPWPTKPILEPGQKGSQEEFNLLLGSNHTCVERFVEWRRTR</sequence>
<protein>
    <submittedName>
        <fullName evidence="1">Uncharacterized protein</fullName>
    </submittedName>
</protein>
<proteinExistence type="predicted"/>
<dbReference type="EMBL" id="JBFTWV010000223">
    <property type="protein sequence ID" value="KAL2783623.1"/>
    <property type="molecule type" value="Genomic_DNA"/>
</dbReference>
<keyword evidence="2" id="KW-1185">Reference proteome</keyword>
<evidence type="ECO:0000313" key="2">
    <source>
        <dbReference type="Proteomes" id="UP001610563"/>
    </source>
</evidence>
<accession>A0ABR4FK48</accession>